<reference evidence="2" key="1">
    <citation type="submission" date="2021-05" db="EMBL/GenBank/DDBJ databases">
        <title>The genome of the haptophyte Pavlova lutheri (Diacronema luteri, Pavlovales) - a model for lipid biosynthesis in eukaryotic algae.</title>
        <authorList>
            <person name="Hulatt C.J."/>
            <person name="Posewitz M.C."/>
        </authorList>
    </citation>
    <scope>NUCLEOTIDE SEQUENCE</scope>
    <source>
        <strain evidence="2">NIVA-4/92</strain>
    </source>
</reference>
<keyword evidence="3" id="KW-1185">Reference proteome</keyword>
<gene>
    <name evidence="2" type="ORF">KFE25_002479</name>
</gene>
<evidence type="ECO:0000313" key="2">
    <source>
        <dbReference type="EMBL" id="KAG8459072.1"/>
    </source>
</evidence>
<dbReference type="EMBL" id="JAGTXO010000044">
    <property type="protein sequence ID" value="KAG8459072.1"/>
    <property type="molecule type" value="Genomic_DNA"/>
</dbReference>
<evidence type="ECO:0000256" key="1">
    <source>
        <dbReference type="SAM" id="MobiDB-lite"/>
    </source>
</evidence>
<protein>
    <submittedName>
        <fullName evidence="2">Uncharacterized protein</fullName>
    </submittedName>
</protein>
<organism evidence="2 3">
    <name type="scientific">Diacronema lutheri</name>
    <name type="common">Unicellular marine alga</name>
    <name type="synonym">Monochrysis lutheri</name>
    <dbReference type="NCBI Taxonomy" id="2081491"/>
    <lineage>
        <taxon>Eukaryota</taxon>
        <taxon>Haptista</taxon>
        <taxon>Haptophyta</taxon>
        <taxon>Pavlovophyceae</taxon>
        <taxon>Pavlovales</taxon>
        <taxon>Pavlovaceae</taxon>
        <taxon>Diacronema</taxon>
    </lineage>
</organism>
<proteinExistence type="predicted"/>
<feature type="region of interest" description="Disordered" evidence="1">
    <location>
        <begin position="1"/>
        <end position="22"/>
    </location>
</feature>
<comment type="caution">
    <text evidence="2">The sequence shown here is derived from an EMBL/GenBank/DDBJ whole genome shotgun (WGS) entry which is preliminary data.</text>
</comment>
<dbReference type="AlphaFoldDB" id="A0A8J5X9I7"/>
<sequence>MGDFATGRVGAALGPADDPSEDDVRQAFVDVESWLAAKAKPMLDRLRPPASAAGLQAVGALHLPDALVWALMLHDGGVRVFDFDIHDTSALASSQAQPGGHRAIGTSAVDDVQLCLERDQSITARSADGSCAAIASSFAVLLQSWRDALVSNRFVFLGEDEGFVEVG</sequence>
<accession>A0A8J5X9I7</accession>
<evidence type="ECO:0000313" key="3">
    <source>
        <dbReference type="Proteomes" id="UP000751190"/>
    </source>
</evidence>
<dbReference type="Proteomes" id="UP000751190">
    <property type="component" value="Unassembled WGS sequence"/>
</dbReference>
<name>A0A8J5X9I7_DIALT</name>